<dbReference type="Proteomes" id="UP000596902">
    <property type="component" value="Unassembled WGS sequence"/>
</dbReference>
<gene>
    <name evidence="2" type="ORF">GT037_009795</name>
</gene>
<dbReference type="RefSeq" id="XP_038782643.1">
    <property type="nucleotide sequence ID" value="XM_038934842.1"/>
</dbReference>
<name>A0A8H7AX60_9PLEO</name>
<reference evidence="2" key="2">
    <citation type="submission" date="2020-08" db="EMBL/GenBank/DDBJ databases">
        <title>Draft Genome Sequence of Cumin Blight Pathogen Alternaria burnsii.</title>
        <authorList>
            <person name="Feng Z."/>
        </authorList>
    </citation>
    <scope>NUCLEOTIDE SEQUENCE</scope>
    <source>
        <strain evidence="2">CBS107.38</strain>
    </source>
</reference>
<comment type="caution">
    <text evidence="2">The sequence shown here is derived from an EMBL/GenBank/DDBJ whole genome shotgun (WGS) entry which is preliminary data.</text>
</comment>
<evidence type="ECO:0000256" key="1">
    <source>
        <dbReference type="SAM" id="Phobius"/>
    </source>
</evidence>
<sequence>ISITTTDSGTASYRLLSPYTDEDTTFAHNTLCPRYAESDPTSAPPSPASVESFEILDSIPWRRGYISLDHHGRQSTDTLQSRWVRNKVRTMVLLLLFTLLVAGCTLGGYMVIKHGKSSRSTDMA</sequence>
<keyword evidence="1" id="KW-0472">Membrane</keyword>
<keyword evidence="1" id="KW-1133">Transmembrane helix</keyword>
<dbReference type="GeneID" id="62208020"/>
<feature type="non-terminal residue" evidence="2">
    <location>
        <position position="1"/>
    </location>
</feature>
<keyword evidence="1" id="KW-0812">Transmembrane</keyword>
<feature type="transmembrane region" description="Helical" evidence="1">
    <location>
        <begin position="91"/>
        <end position="112"/>
    </location>
</feature>
<dbReference type="EMBL" id="JAAABM010000017">
    <property type="protein sequence ID" value="KAF7672285.1"/>
    <property type="molecule type" value="Genomic_DNA"/>
</dbReference>
<evidence type="ECO:0000313" key="3">
    <source>
        <dbReference type="Proteomes" id="UP000596902"/>
    </source>
</evidence>
<organism evidence="2 3">
    <name type="scientific">Alternaria burnsii</name>
    <dbReference type="NCBI Taxonomy" id="1187904"/>
    <lineage>
        <taxon>Eukaryota</taxon>
        <taxon>Fungi</taxon>
        <taxon>Dikarya</taxon>
        <taxon>Ascomycota</taxon>
        <taxon>Pezizomycotina</taxon>
        <taxon>Dothideomycetes</taxon>
        <taxon>Pleosporomycetidae</taxon>
        <taxon>Pleosporales</taxon>
        <taxon>Pleosporineae</taxon>
        <taxon>Pleosporaceae</taxon>
        <taxon>Alternaria</taxon>
        <taxon>Alternaria sect. Alternaria</taxon>
    </lineage>
</organism>
<dbReference type="AlphaFoldDB" id="A0A8H7AX60"/>
<evidence type="ECO:0000313" key="2">
    <source>
        <dbReference type="EMBL" id="KAF7672285.1"/>
    </source>
</evidence>
<proteinExistence type="predicted"/>
<reference evidence="2" key="1">
    <citation type="submission" date="2020-01" db="EMBL/GenBank/DDBJ databases">
        <authorList>
            <person name="Feng Z.H.Z."/>
        </authorList>
    </citation>
    <scope>NUCLEOTIDE SEQUENCE</scope>
    <source>
        <strain evidence="2">CBS107.38</strain>
    </source>
</reference>
<accession>A0A8H7AX60</accession>
<keyword evidence="3" id="KW-1185">Reference proteome</keyword>
<protein>
    <submittedName>
        <fullName evidence="2">Uncharacterized protein</fullName>
    </submittedName>
</protein>